<dbReference type="AlphaFoldDB" id="A0A516SL46"/>
<feature type="domain" description="GAF" evidence="1">
    <location>
        <begin position="22"/>
        <end position="162"/>
    </location>
</feature>
<keyword evidence="3" id="KW-1185">Reference proteome</keyword>
<dbReference type="KEGG" id="cari:FNU76_22395"/>
<dbReference type="OrthoDB" id="194044at2"/>
<protein>
    <submittedName>
        <fullName evidence="2">GAF domain-containing protein</fullName>
    </submittedName>
</protein>
<dbReference type="RefSeq" id="WP_144280262.1">
    <property type="nucleotide sequence ID" value="NZ_CP041730.1"/>
</dbReference>
<organism evidence="2 3">
    <name type="scientific">Chitinimonas arctica</name>
    <dbReference type="NCBI Taxonomy" id="2594795"/>
    <lineage>
        <taxon>Bacteria</taxon>
        <taxon>Pseudomonadati</taxon>
        <taxon>Pseudomonadota</taxon>
        <taxon>Betaproteobacteria</taxon>
        <taxon>Neisseriales</taxon>
        <taxon>Chitinibacteraceae</taxon>
        <taxon>Chitinimonas</taxon>
    </lineage>
</organism>
<dbReference type="Gene3D" id="3.30.450.40">
    <property type="match status" value="1"/>
</dbReference>
<proteinExistence type="predicted"/>
<name>A0A516SL46_9NEIS</name>
<reference evidence="3" key="1">
    <citation type="submission" date="2019-07" db="EMBL/GenBank/DDBJ databases">
        <title>Chitinimonas sp. nov., isolated from Ny-Alesund, arctica soil.</title>
        <authorList>
            <person name="Xu Q."/>
            <person name="Peng F."/>
        </authorList>
    </citation>
    <scope>NUCLEOTIDE SEQUENCE [LARGE SCALE GENOMIC DNA]</scope>
    <source>
        <strain evidence="3">R3-44</strain>
    </source>
</reference>
<dbReference type="InterPro" id="IPR029016">
    <property type="entry name" value="GAF-like_dom_sf"/>
</dbReference>
<accession>A0A516SL46</accession>
<evidence type="ECO:0000259" key="1">
    <source>
        <dbReference type="Pfam" id="PF01590"/>
    </source>
</evidence>
<evidence type="ECO:0000313" key="2">
    <source>
        <dbReference type="EMBL" id="QDQ28879.1"/>
    </source>
</evidence>
<dbReference type="SUPFAM" id="SSF55781">
    <property type="entry name" value="GAF domain-like"/>
    <property type="match status" value="1"/>
</dbReference>
<sequence>MHDTNLLKNLFGLLGEGKLDRPKFFQMLTRAIVQEMAASRASVWFYDGDLQDRAVCESLYDVSDGHWSNGELLSEDDFADFFAALRDMHKIVADDARQHASTAGFSESYFEPLNIYSQLSVGIEFDTRQIGWVCCENCAEIRNWSQADMQYLQQAAAMISLAFRKFGG</sequence>
<dbReference type="InterPro" id="IPR003018">
    <property type="entry name" value="GAF"/>
</dbReference>
<evidence type="ECO:0000313" key="3">
    <source>
        <dbReference type="Proteomes" id="UP000317550"/>
    </source>
</evidence>
<dbReference type="Pfam" id="PF01590">
    <property type="entry name" value="GAF"/>
    <property type="match status" value="1"/>
</dbReference>
<gene>
    <name evidence="2" type="ORF">FNU76_22395</name>
</gene>
<dbReference type="Proteomes" id="UP000317550">
    <property type="component" value="Chromosome"/>
</dbReference>
<dbReference type="EMBL" id="CP041730">
    <property type="protein sequence ID" value="QDQ28879.1"/>
    <property type="molecule type" value="Genomic_DNA"/>
</dbReference>